<evidence type="ECO:0000259" key="1">
    <source>
        <dbReference type="Pfam" id="PF06114"/>
    </source>
</evidence>
<dbReference type="InterPro" id="IPR010359">
    <property type="entry name" value="IrrE_HExxH"/>
</dbReference>
<dbReference type="Gene3D" id="1.10.10.2910">
    <property type="match status" value="1"/>
</dbReference>
<proteinExistence type="predicted"/>
<feature type="domain" description="IrrE N-terminal-like" evidence="1">
    <location>
        <begin position="49"/>
        <end position="179"/>
    </location>
</feature>
<dbReference type="Pfam" id="PF06114">
    <property type="entry name" value="Peptidase_M78"/>
    <property type="match status" value="1"/>
</dbReference>
<dbReference type="RefSeq" id="WP_170168778.1">
    <property type="nucleotide sequence ID" value="NZ_JBEHHI010000001.1"/>
</dbReference>
<evidence type="ECO:0000313" key="3">
    <source>
        <dbReference type="Proteomes" id="UP001560019"/>
    </source>
</evidence>
<dbReference type="PANTHER" id="PTHR43236">
    <property type="entry name" value="ANTITOXIN HIGA1"/>
    <property type="match status" value="1"/>
</dbReference>
<protein>
    <recommendedName>
        <fullName evidence="1">IrrE N-terminal-like domain-containing protein</fullName>
    </recommendedName>
</protein>
<sequence>MQLSEYFLYDMREVMRALPADGDVRQKFRSFSLEPRVGGRARSVKAFAEDLGFAVEECDLPRGMNGRLVRDTWSDTGFRIEVSSRLSVEAKRFAVLHEMAHYFLHTDRNDPLAWTEHFDPSGSTFYVDKKAEREANNFAEAVLFGGAQLTAAYTLLGGDLKKIAKYFGVTEQVTRIALSKLQRNAGPTV</sequence>
<organism evidence="2 3">
    <name type="scientific">Rhodovulum iodosum</name>
    <dbReference type="NCBI Taxonomy" id="68291"/>
    <lineage>
        <taxon>Bacteria</taxon>
        <taxon>Pseudomonadati</taxon>
        <taxon>Pseudomonadota</taxon>
        <taxon>Alphaproteobacteria</taxon>
        <taxon>Rhodobacterales</taxon>
        <taxon>Paracoccaceae</taxon>
        <taxon>Rhodovulum</taxon>
    </lineage>
</organism>
<dbReference type="Proteomes" id="UP001560019">
    <property type="component" value="Unassembled WGS sequence"/>
</dbReference>
<comment type="caution">
    <text evidence="2">The sequence shown here is derived from an EMBL/GenBank/DDBJ whole genome shotgun (WGS) entry which is preliminary data.</text>
</comment>
<evidence type="ECO:0000313" key="2">
    <source>
        <dbReference type="EMBL" id="MEX5726731.1"/>
    </source>
</evidence>
<reference evidence="2 3" key="1">
    <citation type="submission" date="2024-06" db="EMBL/GenBank/DDBJ databases">
        <title>Genome of Rhodovulum iodosum, a marine photoferrotroph.</title>
        <authorList>
            <person name="Bianchini G."/>
            <person name="Nikeleit V."/>
            <person name="Kappler A."/>
            <person name="Bryce C."/>
            <person name="Sanchez-Baracaldo P."/>
        </authorList>
    </citation>
    <scope>NUCLEOTIDE SEQUENCE [LARGE SCALE GENOMIC DNA]</scope>
    <source>
        <strain evidence="2 3">UT/N1</strain>
    </source>
</reference>
<dbReference type="InterPro" id="IPR052345">
    <property type="entry name" value="Rad_response_metalloprotease"/>
</dbReference>
<keyword evidence="3" id="KW-1185">Reference proteome</keyword>
<gene>
    <name evidence="2" type="ORF">Ga0609869_000084</name>
</gene>
<accession>A0ABV3XN45</accession>
<name>A0ABV3XN45_9RHOB</name>
<dbReference type="PANTHER" id="PTHR43236:SF2">
    <property type="entry name" value="BLL0069 PROTEIN"/>
    <property type="match status" value="1"/>
</dbReference>
<dbReference type="EMBL" id="JBEHHI010000001">
    <property type="protein sequence ID" value="MEX5726731.1"/>
    <property type="molecule type" value="Genomic_DNA"/>
</dbReference>